<evidence type="ECO:0000259" key="6">
    <source>
        <dbReference type="SMART" id="SM01340"/>
    </source>
</evidence>
<dbReference type="FunFam" id="3.30.1370.100:FF:000001">
    <property type="entry name" value="Mismatch repair endonuclease pms1, putative"/>
    <property type="match status" value="1"/>
</dbReference>
<evidence type="ECO:0000313" key="8">
    <source>
        <dbReference type="Proteomes" id="UP000813385"/>
    </source>
</evidence>
<comment type="caution">
    <text evidence="7">The sequence shown here is derived from an EMBL/GenBank/DDBJ whole genome shotgun (WGS) entry which is preliminary data.</text>
</comment>
<reference evidence="7" key="1">
    <citation type="journal article" date="2021" name="Nat. Commun.">
        <title>Genetic determinants of endophytism in the Arabidopsis root mycobiome.</title>
        <authorList>
            <person name="Mesny F."/>
            <person name="Miyauchi S."/>
            <person name="Thiergart T."/>
            <person name="Pickel B."/>
            <person name="Atanasova L."/>
            <person name="Karlsson M."/>
            <person name="Huettel B."/>
            <person name="Barry K.W."/>
            <person name="Haridas S."/>
            <person name="Chen C."/>
            <person name="Bauer D."/>
            <person name="Andreopoulos W."/>
            <person name="Pangilinan J."/>
            <person name="LaButti K."/>
            <person name="Riley R."/>
            <person name="Lipzen A."/>
            <person name="Clum A."/>
            <person name="Drula E."/>
            <person name="Henrissat B."/>
            <person name="Kohler A."/>
            <person name="Grigoriev I.V."/>
            <person name="Martin F.M."/>
            <person name="Hacquard S."/>
        </authorList>
    </citation>
    <scope>NUCLEOTIDE SEQUENCE</scope>
    <source>
        <strain evidence="7">MPI-CAGE-AT-0016</strain>
    </source>
</reference>
<evidence type="ECO:0000256" key="4">
    <source>
        <dbReference type="SAM" id="MobiDB-lite"/>
    </source>
</evidence>
<dbReference type="CDD" id="cd03484">
    <property type="entry name" value="MutL_Trans_hPMS_2_like"/>
    <property type="match status" value="1"/>
</dbReference>
<evidence type="ECO:0000313" key="7">
    <source>
        <dbReference type="EMBL" id="KAH7375751.1"/>
    </source>
</evidence>
<dbReference type="SUPFAM" id="SSF118116">
    <property type="entry name" value="DNA mismatch repair protein MutL"/>
    <property type="match status" value="1"/>
</dbReference>
<dbReference type="GO" id="GO:0030983">
    <property type="term" value="F:mismatched DNA binding"/>
    <property type="evidence" value="ECO:0007669"/>
    <property type="project" value="InterPro"/>
</dbReference>
<dbReference type="OrthoDB" id="10263226at2759"/>
<feature type="compositionally biased region" description="Polar residues" evidence="4">
    <location>
        <begin position="515"/>
        <end position="526"/>
    </location>
</feature>
<name>A0A8K0X8B5_9PEZI</name>
<dbReference type="GO" id="GO:0016887">
    <property type="term" value="F:ATP hydrolysis activity"/>
    <property type="evidence" value="ECO:0007669"/>
    <property type="project" value="InterPro"/>
</dbReference>
<feature type="compositionally biased region" description="Low complexity" evidence="4">
    <location>
        <begin position="434"/>
        <end position="446"/>
    </location>
</feature>
<comment type="similarity">
    <text evidence="1">Belongs to the DNA mismatch repair MutL/HexB family.</text>
</comment>
<feature type="domain" description="DNA mismatch repair protein S5" evidence="6">
    <location>
        <begin position="217"/>
        <end position="353"/>
    </location>
</feature>
<evidence type="ECO:0000259" key="5">
    <source>
        <dbReference type="SMART" id="SM00853"/>
    </source>
</evidence>
<feature type="domain" description="MutL C-terminal dimerisation" evidence="5">
    <location>
        <begin position="635"/>
        <end position="799"/>
    </location>
</feature>
<dbReference type="SMART" id="SM00853">
    <property type="entry name" value="MutL_C"/>
    <property type="match status" value="1"/>
</dbReference>
<dbReference type="InterPro" id="IPR014762">
    <property type="entry name" value="DNA_mismatch_repair_CS"/>
</dbReference>
<organism evidence="7 8">
    <name type="scientific">Plectosphaerella cucumerina</name>
    <dbReference type="NCBI Taxonomy" id="40658"/>
    <lineage>
        <taxon>Eukaryota</taxon>
        <taxon>Fungi</taxon>
        <taxon>Dikarya</taxon>
        <taxon>Ascomycota</taxon>
        <taxon>Pezizomycotina</taxon>
        <taxon>Sordariomycetes</taxon>
        <taxon>Hypocreomycetidae</taxon>
        <taxon>Glomerellales</taxon>
        <taxon>Plectosphaerellaceae</taxon>
        <taxon>Plectosphaerella</taxon>
    </lineage>
</organism>
<dbReference type="NCBIfam" id="TIGR00585">
    <property type="entry name" value="mutl"/>
    <property type="match status" value="1"/>
</dbReference>
<protein>
    <recommendedName>
        <fullName evidence="3">DNA mismatch repair protein PMS1</fullName>
    </recommendedName>
</protein>
<dbReference type="Proteomes" id="UP000813385">
    <property type="component" value="Unassembled WGS sequence"/>
</dbReference>
<dbReference type="Gene3D" id="3.30.230.10">
    <property type="match status" value="1"/>
</dbReference>
<proteinExistence type="inferred from homology"/>
<keyword evidence="8" id="KW-1185">Reference proteome</keyword>
<dbReference type="GO" id="GO:0032389">
    <property type="term" value="C:MutLalpha complex"/>
    <property type="evidence" value="ECO:0007669"/>
    <property type="project" value="TreeGrafter"/>
</dbReference>
<dbReference type="Pfam" id="PF01119">
    <property type="entry name" value="DNA_mis_repair"/>
    <property type="match status" value="1"/>
</dbReference>
<dbReference type="InterPro" id="IPR042120">
    <property type="entry name" value="MutL_C_dimsub"/>
</dbReference>
<dbReference type="EMBL" id="JAGPXD010000001">
    <property type="protein sequence ID" value="KAH7375751.1"/>
    <property type="molecule type" value="Genomic_DNA"/>
</dbReference>
<dbReference type="SUPFAM" id="SSF54211">
    <property type="entry name" value="Ribosomal protein S5 domain 2-like"/>
    <property type="match status" value="1"/>
</dbReference>
<evidence type="ECO:0000256" key="3">
    <source>
        <dbReference type="ARBA" id="ARBA00070941"/>
    </source>
</evidence>
<dbReference type="Gene3D" id="3.30.1540.20">
    <property type="entry name" value="MutL, C-terminal domain, dimerisation subdomain"/>
    <property type="match status" value="1"/>
</dbReference>
<dbReference type="InterPro" id="IPR013507">
    <property type="entry name" value="DNA_mismatch_S5_2-like"/>
</dbReference>
<dbReference type="Pfam" id="PF13589">
    <property type="entry name" value="HATPase_c_3"/>
    <property type="match status" value="1"/>
</dbReference>
<dbReference type="Gene3D" id="3.30.565.10">
    <property type="entry name" value="Histidine kinase-like ATPase, C-terminal domain"/>
    <property type="match status" value="1"/>
</dbReference>
<dbReference type="GO" id="GO:0005524">
    <property type="term" value="F:ATP binding"/>
    <property type="evidence" value="ECO:0007669"/>
    <property type="project" value="InterPro"/>
</dbReference>
<dbReference type="InterPro" id="IPR014721">
    <property type="entry name" value="Ribsml_uS5_D2-typ_fold_subgr"/>
</dbReference>
<dbReference type="Gene3D" id="3.30.1370.100">
    <property type="entry name" value="MutL, C-terminal domain, regulatory subdomain"/>
    <property type="match status" value="1"/>
</dbReference>
<dbReference type="GO" id="GO:0000710">
    <property type="term" value="P:meiotic mismatch repair"/>
    <property type="evidence" value="ECO:0007669"/>
    <property type="project" value="UniProtKB-ARBA"/>
</dbReference>
<dbReference type="GO" id="GO:0140664">
    <property type="term" value="F:ATP-dependent DNA damage sensor activity"/>
    <property type="evidence" value="ECO:0007669"/>
    <property type="project" value="InterPro"/>
</dbReference>
<dbReference type="PANTHER" id="PTHR10073:SF52">
    <property type="entry name" value="MISMATCH REPAIR ENDONUCLEASE PMS2"/>
    <property type="match status" value="1"/>
</dbReference>
<dbReference type="SMART" id="SM01340">
    <property type="entry name" value="DNA_mis_repair"/>
    <property type="match status" value="1"/>
</dbReference>
<dbReference type="InterPro" id="IPR002099">
    <property type="entry name" value="MutL/Mlh/PMS"/>
</dbReference>
<dbReference type="InterPro" id="IPR014790">
    <property type="entry name" value="MutL_C"/>
</dbReference>
<dbReference type="CDD" id="cd16926">
    <property type="entry name" value="HATPase_MutL-MLH-PMS-like"/>
    <property type="match status" value="1"/>
</dbReference>
<evidence type="ECO:0000256" key="2">
    <source>
        <dbReference type="ARBA" id="ARBA00022763"/>
    </source>
</evidence>
<dbReference type="AlphaFoldDB" id="A0A8K0X8B5"/>
<dbReference type="FunFam" id="3.30.565.10:FF:000014">
    <property type="entry name" value="Mismatch repair endonuclease pms1, putative"/>
    <property type="match status" value="1"/>
</dbReference>
<keyword evidence="2" id="KW-0227">DNA damage</keyword>
<dbReference type="InterPro" id="IPR042121">
    <property type="entry name" value="MutL_C_regsub"/>
</dbReference>
<dbReference type="InterPro" id="IPR038973">
    <property type="entry name" value="MutL/Mlh/Pms-like"/>
</dbReference>
<accession>A0A8K0X8B5</accession>
<dbReference type="InterPro" id="IPR036890">
    <property type="entry name" value="HATPase_C_sf"/>
</dbReference>
<dbReference type="PROSITE" id="PS00058">
    <property type="entry name" value="DNA_MISMATCH_REPAIR_1"/>
    <property type="match status" value="1"/>
</dbReference>
<feature type="compositionally biased region" description="Basic and acidic residues" evidence="4">
    <location>
        <begin position="386"/>
        <end position="398"/>
    </location>
</feature>
<gene>
    <name evidence="7" type="ORF">B0T11DRAFT_250131</name>
</gene>
<dbReference type="SUPFAM" id="SSF55874">
    <property type="entry name" value="ATPase domain of HSP90 chaperone/DNA topoisomerase II/histidine kinase"/>
    <property type="match status" value="1"/>
</dbReference>
<evidence type="ECO:0000256" key="1">
    <source>
        <dbReference type="ARBA" id="ARBA00006082"/>
    </source>
</evidence>
<dbReference type="InterPro" id="IPR037198">
    <property type="entry name" value="MutL_C_sf"/>
</dbReference>
<dbReference type="PANTHER" id="PTHR10073">
    <property type="entry name" value="DNA MISMATCH REPAIR PROTEIN MLH, PMS, MUTL"/>
    <property type="match status" value="1"/>
</dbReference>
<feature type="region of interest" description="Disordered" evidence="4">
    <location>
        <begin position="368"/>
        <end position="542"/>
    </location>
</feature>
<dbReference type="Pfam" id="PF08676">
    <property type="entry name" value="MutL_C"/>
    <property type="match status" value="1"/>
</dbReference>
<sequence length="862" mass="95304">MATIKAIEPSTVHQIQSGQVIVDLCSVVKELVENCLDAGASIVDVRFKNQGLESIEVQDNGTGISPENYETIALKHYTSKLAKFSDMDTLETFGFRGEALSSLCALSNLGITTCVAEDAPKATKLDFDSSGRLGRKAIVAGQKGTIVTVQNLFHNLPVRRRELERNIKREWNKAVTLLNQYACIQTNLKFTVSQQPSKGKRIVLFSTKGNPTTRENIINIFGTKTMSALLELDAHLEFQPTLASRGGKSSQENAHVHVRGFVSRPVQGDGRQTPDRQMLFVNSRPCLLPQFSKIFNEVYRIHNPSQSPFILADIRLDTHLYDVNVSPDKRTILLHEQGSMLEELRAALVQIFEQQDYSIPRSQLFTPATISHDAPGTRSGGTPIVADDRSLRNSKVSDTEPPILDDAQEDEPLRQSYQTRAETETRRSSKRRVIPSSSSALESGRSLNFMSHDQDTRSTPATRRLAQRTLPSMPLFPTSHDAAEGPESPSGRPPQGRETPSVDDPSINDPRSSEGALTSPTDSNSVIDRARQASDSASEEDMVPVAVAHLQPSTSSRSPSKHEAEKGRYATAHLSQRIGLCVDEMRAAAAGMRLREERSASSLHRKDVAQGLEAEDAEETLSLIVTKADFAKMTLVGQFNLGFILAMRHATSVDGNEDSPSSGDQLFIIDQHASDEKFNFERLQATTVLQSQRLVHPKRLDLTALEEEIVKENITALERNGFQVRIDESGSHAVGSRCELVALPLSRETTFSLDDLEELISLLGDDTNSVASQVPRPSKVRKIFAMRACRSSIMIGRALTRQQMGTLVRHMGQLDKPWNCPHGRPTMRHLCGLQDWDAKCWQEDDVAQERPLWAEYSGGDGS</sequence>
<dbReference type="InterPro" id="IPR020568">
    <property type="entry name" value="Ribosomal_Su5_D2-typ_SF"/>
</dbReference>